<feature type="region of interest" description="Disordered" evidence="1">
    <location>
        <begin position="1"/>
        <end position="27"/>
    </location>
</feature>
<accession>U3P8N0</accession>
<dbReference type="KEGG" id="lxy:O159_22040"/>
<gene>
    <name evidence="2" type="ORF">O159_22040</name>
</gene>
<dbReference type="AlphaFoldDB" id="U3P8N0"/>
<proteinExistence type="predicted"/>
<evidence type="ECO:0000256" key="1">
    <source>
        <dbReference type="SAM" id="MobiDB-lite"/>
    </source>
</evidence>
<dbReference type="AntiFam" id="ANF00226">
    <property type="entry name" value="Shadow ORF (opposite pknB)"/>
</dbReference>
<keyword evidence="3" id="KW-1185">Reference proteome</keyword>
<protein>
    <submittedName>
        <fullName evidence="2">Uncharacterized protein</fullName>
    </submittedName>
</protein>
<dbReference type="STRING" id="1389489.O159_22040"/>
<dbReference type="Proteomes" id="UP000016743">
    <property type="component" value="Chromosome"/>
</dbReference>
<dbReference type="EMBL" id="CP006734">
    <property type="protein sequence ID" value="AGW42176.1"/>
    <property type="molecule type" value="Genomic_DNA"/>
</dbReference>
<evidence type="ECO:0000313" key="3">
    <source>
        <dbReference type="Proteomes" id="UP000016743"/>
    </source>
</evidence>
<name>U3P8N0_LEIXC</name>
<reference evidence="2 3" key="1">
    <citation type="journal article" date="2013" name="Genome Announc.">
        <title>Complete Genome Sequence of Leifsonia xyli subsp. cynodontis Strain DSM46306, a Gram-Positive Bacterial Pathogen of Grasses.</title>
        <authorList>
            <person name="Monteiro-Vitorello C.B."/>
            <person name="Zerillo M.M."/>
            <person name="Van Sluys M.A."/>
            <person name="Camargo L.E."/>
            <person name="Kitajima J.P."/>
        </authorList>
    </citation>
    <scope>NUCLEOTIDE SEQUENCE [LARGE SCALE GENOMIC DNA]</scope>
    <source>
        <strain evidence="2 3">DSM 46306</strain>
    </source>
</reference>
<evidence type="ECO:0000313" key="2">
    <source>
        <dbReference type="EMBL" id="AGW42176.1"/>
    </source>
</evidence>
<organism evidence="2 3">
    <name type="scientific">Leifsonia xyli subsp. cynodontis DSM 46306</name>
    <dbReference type="NCBI Taxonomy" id="1389489"/>
    <lineage>
        <taxon>Bacteria</taxon>
        <taxon>Bacillati</taxon>
        <taxon>Actinomycetota</taxon>
        <taxon>Actinomycetes</taxon>
        <taxon>Micrococcales</taxon>
        <taxon>Microbacteriaceae</taxon>
        <taxon>Leifsonia</taxon>
    </lineage>
</organism>
<sequence>MPVGDREVGAGPDEQGAPREQLVEQDAGRVDIRRAARASAADQLRRHVERCAEQSGRLPRALIHHRGDPEVRHPHDIAGAGLPRLGEEHIVRLDVAVRDPLLVRGGERVEDLGRHRQGIRRGERLRLAQGVAQ</sequence>
<dbReference type="HOGENOM" id="CLU_1904101_0_0_11"/>